<feature type="binding site" evidence="9">
    <location>
        <begin position="334"/>
        <end position="337"/>
    </location>
    <ligand>
        <name>ATP</name>
        <dbReference type="ChEBI" id="CHEBI:30616"/>
    </ligand>
</feature>
<reference evidence="12 13" key="1">
    <citation type="submission" date="2025-04" db="UniProtKB">
        <authorList>
            <consortium name="RefSeq"/>
        </authorList>
    </citation>
    <scope>IDENTIFICATION</scope>
</reference>
<dbReference type="GO" id="GO:0006434">
    <property type="term" value="P:seryl-tRNA aminoacylation"/>
    <property type="evidence" value="ECO:0007669"/>
    <property type="project" value="InterPro"/>
</dbReference>
<evidence type="ECO:0000256" key="7">
    <source>
        <dbReference type="ARBA" id="ARBA00031113"/>
    </source>
</evidence>
<evidence type="ECO:0000313" key="14">
    <source>
        <dbReference type="RefSeq" id="XP_022090635.1"/>
    </source>
</evidence>
<dbReference type="PROSITE" id="PS50862">
    <property type="entry name" value="AA_TRNA_LIGASE_II"/>
    <property type="match status" value="1"/>
</dbReference>
<dbReference type="InterPro" id="IPR002314">
    <property type="entry name" value="aa-tRNA-synt_IIb"/>
</dbReference>
<feature type="binding site" evidence="8">
    <location>
        <position position="319"/>
    </location>
    <ligand>
        <name>L-serine</name>
        <dbReference type="ChEBI" id="CHEBI:33384"/>
    </ligand>
</feature>
<organism evidence="11 14">
    <name type="scientific">Acanthaster planci</name>
    <name type="common">Crown-of-thorns starfish</name>
    <dbReference type="NCBI Taxonomy" id="133434"/>
    <lineage>
        <taxon>Eukaryota</taxon>
        <taxon>Metazoa</taxon>
        <taxon>Echinodermata</taxon>
        <taxon>Eleutherozoa</taxon>
        <taxon>Asterozoa</taxon>
        <taxon>Asteroidea</taxon>
        <taxon>Valvatacea</taxon>
        <taxon>Valvatida</taxon>
        <taxon>Acanthasteridae</taxon>
        <taxon>Acanthaster</taxon>
    </lineage>
</organism>
<dbReference type="GeneID" id="110979283"/>
<accession>A0A8B7YE16</accession>
<dbReference type="AlphaFoldDB" id="A0A8B7YE16"/>
<dbReference type="Gene3D" id="3.30.930.10">
    <property type="entry name" value="Bira Bifunctional Protein, Domain 2"/>
    <property type="match status" value="1"/>
</dbReference>
<dbReference type="InterPro" id="IPR002317">
    <property type="entry name" value="Ser-tRNA-ligase_type_1"/>
</dbReference>
<feature type="binding site" evidence="8">
    <location>
        <position position="341"/>
    </location>
    <ligand>
        <name>L-serine</name>
        <dbReference type="ChEBI" id="CHEBI:33384"/>
    </ligand>
</feature>
<feature type="binding site" evidence="9">
    <location>
        <begin position="319"/>
        <end position="321"/>
    </location>
    <ligand>
        <name>ATP</name>
        <dbReference type="ChEBI" id="CHEBI:30616"/>
    </ligand>
</feature>
<evidence type="ECO:0000256" key="5">
    <source>
        <dbReference type="ARBA" id="ARBA00022840"/>
    </source>
</evidence>
<evidence type="ECO:0000259" key="10">
    <source>
        <dbReference type="PROSITE" id="PS50862"/>
    </source>
</evidence>
<dbReference type="GO" id="GO:0005524">
    <property type="term" value="F:ATP binding"/>
    <property type="evidence" value="ECO:0007669"/>
    <property type="project" value="UniProtKB-KW"/>
</dbReference>
<protein>
    <recommendedName>
        <fullName evidence="2">serine--tRNA ligase</fullName>
        <ecNumber evidence="2">6.1.1.11</ecNumber>
    </recommendedName>
    <alternativeName>
        <fullName evidence="7">Seryl-tRNA synthetase</fullName>
    </alternativeName>
</protein>
<keyword evidence="3" id="KW-0436">Ligase</keyword>
<evidence type="ECO:0000256" key="1">
    <source>
        <dbReference type="ARBA" id="ARBA00010728"/>
    </source>
</evidence>
<evidence type="ECO:0000256" key="2">
    <source>
        <dbReference type="ARBA" id="ARBA00012840"/>
    </source>
</evidence>
<dbReference type="PIRSF" id="PIRSF001529">
    <property type="entry name" value="Ser-tRNA-synth_IIa"/>
    <property type="match status" value="1"/>
</dbReference>
<feature type="binding site" evidence="9">
    <location>
        <begin position="405"/>
        <end position="408"/>
    </location>
    <ligand>
        <name>ATP</name>
        <dbReference type="ChEBI" id="CHEBI:30616"/>
    </ligand>
</feature>
<feature type="binding site" evidence="8">
    <location>
        <position position="288"/>
    </location>
    <ligand>
        <name>L-serine</name>
        <dbReference type="ChEBI" id="CHEBI:33384"/>
    </ligand>
</feature>
<evidence type="ECO:0000256" key="9">
    <source>
        <dbReference type="PIRSR" id="PIRSR001529-2"/>
    </source>
</evidence>
<gene>
    <name evidence="12 13 14" type="primary">LOC110979283</name>
</gene>
<feature type="binding site" evidence="8">
    <location>
        <position position="438"/>
    </location>
    <ligand>
        <name>L-serine</name>
        <dbReference type="ChEBI" id="CHEBI:33384"/>
    </ligand>
</feature>
<dbReference type="InterPro" id="IPR045864">
    <property type="entry name" value="aa-tRNA-synth_II/BPL/LPL"/>
</dbReference>
<dbReference type="Pfam" id="PF00587">
    <property type="entry name" value="tRNA-synt_2b"/>
    <property type="match status" value="1"/>
</dbReference>
<dbReference type="InterPro" id="IPR042103">
    <property type="entry name" value="SerRS_1_N_sf"/>
</dbReference>
<dbReference type="OrthoDB" id="10264585at2759"/>
<evidence type="ECO:0000256" key="6">
    <source>
        <dbReference type="ARBA" id="ARBA00023146"/>
    </source>
</evidence>
<dbReference type="Gene3D" id="1.10.287.40">
    <property type="entry name" value="Serine-tRNA synthetase, tRNA binding domain"/>
    <property type="match status" value="1"/>
</dbReference>
<dbReference type="PANTHER" id="PTHR11778">
    <property type="entry name" value="SERYL-TRNA SYNTHETASE"/>
    <property type="match status" value="1"/>
</dbReference>
<dbReference type="RefSeq" id="XP_022090633.1">
    <property type="nucleotide sequence ID" value="XM_022234941.1"/>
</dbReference>
<dbReference type="FunFam" id="3.30.930.10:FF:000078">
    <property type="entry name" value="Seryl-tRNA synthetase"/>
    <property type="match status" value="1"/>
</dbReference>
<keyword evidence="5 9" id="KW-0067">ATP-binding</keyword>
<feature type="domain" description="Aminoacyl-transfer RNA synthetases class-II family profile" evidence="10">
    <location>
        <begin position="236"/>
        <end position="465"/>
    </location>
</feature>
<keyword evidence="11" id="KW-1185">Reference proteome</keyword>
<dbReference type="EC" id="6.1.1.11" evidence="2"/>
<dbReference type="SUPFAM" id="SSF55681">
    <property type="entry name" value="Class II aaRS and biotin synthetases"/>
    <property type="match status" value="1"/>
</dbReference>
<name>A0A8B7YE16_ACAPL</name>
<dbReference type="SUPFAM" id="SSF46589">
    <property type="entry name" value="tRNA-binding arm"/>
    <property type="match status" value="1"/>
</dbReference>
<dbReference type="GO" id="GO:0004828">
    <property type="term" value="F:serine-tRNA ligase activity"/>
    <property type="evidence" value="ECO:0007669"/>
    <property type="project" value="UniProtKB-EC"/>
</dbReference>
<keyword evidence="4" id="KW-0547">Nucleotide-binding</keyword>
<evidence type="ECO:0000256" key="4">
    <source>
        <dbReference type="ARBA" id="ARBA00022741"/>
    </source>
</evidence>
<evidence type="ECO:0000313" key="13">
    <source>
        <dbReference type="RefSeq" id="XP_022090634.1"/>
    </source>
</evidence>
<evidence type="ECO:0000256" key="3">
    <source>
        <dbReference type="ARBA" id="ARBA00022598"/>
    </source>
</evidence>
<dbReference type="NCBIfam" id="TIGR00414">
    <property type="entry name" value="serS"/>
    <property type="match status" value="1"/>
</dbReference>
<dbReference type="RefSeq" id="XP_022090635.1">
    <property type="nucleotide sequence ID" value="XM_022234943.1"/>
</dbReference>
<dbReference type="OMA" id="PLNACGE"/>
<evidence type="ECO:0000313" key="11">
    <source>
        <dbReference type="Proteomes" id="UP000694845"/>
    </source>
</evidence>
<evidence type="ECO:0000313" key="12">
    <source>
        <dbReference type="RefSeq" id="XP_022090633.1"/>
    </source>
</evidence>
<feature type="site" description="Important for serine binding" evidence="8">
    <location>
        <position position="440"/>
    </location>
</feature>
<comment type="similarity">
    <text evidence="1">Belongs to the class-II aminoacyl-tRNA synthetase family. Type-1 seryl-tRNA synthetase subfamily.</text>
</comment>
<dbReference type="InterPro" id="IPR006195">
    <property type="entry name" value="aa-tRNA-synth_II"/>
</dbReference>
<sequence>MAKRFLTQCSLQALSTWLVGQSRRFSSQGLPILLSKFQDTGRSACQPRCVDRHFKKSLHSSSALRMSDWVYTEDLRPELDMDDICDNVEKIAENIRRRKGDADVHEVVELWKKLKYLEKELNDLQDEGSSPALANHLDLLKTQIRETEDVFYQSAARLPNRTHPEVPMGGGDEPRLVMLIGEKPSFNFPIKSHVELGEHLDIIRIKNLGHVTGHRSYFFKGAAAMLEHALICFTVDRLLGRGFRAISVPDLVHPIVFEGCGMRTKGLHTQVYQLDHRKHNMDLCLSGTAEVGIAGYFMDTVLDVAELPQKKFAISQCFRAETTHSAEARGLYRVHQFMKVEMFCVATEDQSEYIFDELIAIQRDLFTELGLHFQVLDMPSHDLGAPAYRKYDIEAWMPARQSYGEISSASNCTDYQSRRLRIKYRSKEGDLRHAYTLNGTACAVPRVLLTLLECNQERDGSVSIPKALQPYMNGKTVITKPPGGFLHHTRL</sequence>
<proteinExistence type="inferred from homology"/>
<dbReference type="Proteomes" id="UP000694845">
    <property type="component" value="Unplaced"/>
</dbReference>
<dbReference type="KEGG" id="aplc:110979283"/>
<evidence type="ECO:0000256" key="8">
    <source>
        <dbReference type="PIRSR" id="PIRSR001529-1"/>
    </source>
</evidence>
<dbReference type="PRINTS" id="PR00981">
    <property type="entry name" value="TRNASYNTHSER"/>
</dbReference>
<keyword evidence="6" id="KW-0030">Aminoacyl-tRNA synthetase</keyword>
<dbReference type="RefSeq" id="XP_022090634.1">
    <property type="nucleotide sequence ID" value="XM_022234942.1"/>
</dbReference>
<dbReference type="InterPro" id="IPR010978">
    <property type="entry name" value="tRNA-bd_arm"/>
</dbReference>